<evidence type="ECO:0000313" key="1">
    <source>
        <dbReference type="EMBL" id="KYQ52098.1"/>
    </source>
</evidence>
<dbReference type="AlphaFoldDB" id="A0A151WW91"/>
<accession>A0A151WW91</accession>
<evidence type="ECO:0000313" key="2">
    <source>
        <dbReference type="Proteomes" id="UP000075809"/>
    </source>
</evidence>
<dbReference type="EMBL" id="KQ982691">
    <property type="protein sequence ID" value="KYQ52098.1"/>
    <property type="molecule type" value="Genomic_DNA"/>
</dbReference>
<keyword evidence="2" id="KW-1185">Reference proteome</keyword>
<organism evidence="1 2">
    <name type="scientific">Mycetomoellerius zeteki</name>
    <dbReference type="NCBI Taxonomy" id="64791"/>
    <lineage>
        <taxon>Eukaryota</taxon>
        <taxon>Metazoa</taxon>
        <taxon>Ecdysozoa</taxon>
        <taxon>Arthropoda</taxon>
        <taxon>Hexapoda</taxon>
        <taxon>Insecta</taxon>
        <taxon>Pterygota</taxon>
        <taxon>Neoptera</taxon>
        <taxon>Endopterygota</taxon>
        <taxon>Hymenoptera</taxon>
        <taxon>Apocrita</taxon>
        <taxon>Aculeata</taxon>
        <taxon>Formicoidea</taxon>
        <taxon>Formicidae</taxon>
        <taxon>Myrmicinae</taxon>
        <taxon>Mycetomoellerius</taxon>
    </lineage>
</organism>
<proteinExistence type="predicted"/>
<reference evidence="1 2" key="1">
    <citation type="submission" date="2015-09" db="EMBL/GenBank/DDBJ databases">
        <title>Trachymyrmex zeteki WGS genome.</title>
        <authorList>
            <person name="Nygaard S."/>
            <person name="Hu H."/>
            <person name="Boomsma J."/>
            <person name="Zhang G."/>
        </authorList>
    </citation>
    <scope>NUCLEOTIDE SEQUENCE [LARGE SCALE GENOMIC DNA]</scope>
    <source>
        <strain evidence="1">Tzet28-1</strain>
        <tissue evidence="1">Whole body</tissue>
    </source>
</reference>
<feature type="non-terminal residue" evidence="1">
    <location>
        <position position="1"/>
    </location>
</feature>
<gene>
    <name evidence="1" type="ORF">ALC60_08712</name>
</gene>
<dbReference type="Proteomes" id="UP000075809">
    <property type="component" value="Unassembled WGS sequence"/>
</dbReference>
<protein>
    <submittedName>
        <fullName evidence="1">Uncharacterized protein</fullName>
    </submittedName>
</protein>
<name>A0A151WW91_9HYME</name>
<sequence length="50" mass="6028">IRDEKFCRERKLKQDTKMRMIEDPRTKTVTLGEDNVTNKVKLETSWKLFA</sequence>